<reference evidence="2 3" key="1">
    <citation type="journal article" date="2019" name="Int. J. Syst. Evol. Microbiol.">
        <title>The Global Catalogue of Microorganisms (GCM) 10K type strain sequencing project: providing services to taxonomists for standard genome sequencing and annotation.</title>
        <authorList>
            <consortium name="The Broad Institute Genomics Platform"/>
            <consortium name="The Broad Institute Genome Sequencing Center for Infectious Disease"/>
            <person name="Wu L."/>
            <person name="Ma J."/>
        </authorList>
    </citation>
    <scope>NUCLEOTIDE SEQUENCE [LARGE SCALE GENOMIC DNA]</scope>
    <source>
        <strain evidence="2 3">JCM 7356</strain>
    </source>
</reference>
<name>A0ABN3EX72_9ACTN</name>
<dbReference type="EMBL" id="BAAATR010000051">
    <property type="protein sequence ID" value="GAA2275195.1"/>
    <property type="molecule type" value="Genomic_DNA"/>
</dbReference>
<evidence type="ECO:0000313" key="2">
    <source>
        <dbReference type="EMBL" id="GAA2275195.1"/>
    </source>
</evidence>
<proteinExistence type="predicted"/>
<dbReference type="Proteomes" id="UP001500305">
    <property type="component" value="Unassembled WGS sequence"/>
</dbReference>
<accession>A0ABN3EX72</accession>
<evidence type="ECO:0000259" key="1">
    <source>
        <dbReference type="Pfam" id="PF21806"/>
    </source>
</evidence>
<dbReference type="InterPro" id="IPR049244">
    <property type="entry name" value="DUF6879"/>
</dbReference>
<comment type="caution">
    <text evidence="2">The sequence shown here is derived from an EMBL/GenBank/DDBJ whole genome shotgun (WGS) entry which is preliminary data.</text>
</comment>
<protein>
    <recommendedName>
        <fullName evidence="1">DUF6879 domain-containing protein</fullName>
    </recommendedName>
</protein>
<evidence type="ECO:0000313" key="3">
    <source>
        <dbReference type="Proteomes" id="UP001500305"/>
    </source>
</evidence>
<dbReference type="Pfam" id="PF21806">
    <property type="entry name" value="DUF6879"/>
    <property type="match status" value="1"/>
</dbReference>
<sequence>MPEILPFEHISHLFEEFEHTAWRLETRRGYAVDLGTERFERFLRGEELPFDATNPWHANVRRQTGLGKRFERVRLVDDPLTAGQRFLLISGLGNVEAGEDIRNLNRTTAAKLGLPDFDYWLFDSRTMVKFHFDDTDHTLGVEVIEDPAQVLGACQARDAAWHHAIPTVDFAARVPSAV</sequence>
<dbReference type="RefSeq" id="WP_344640733.1">
    <property type="nucleotide sequence ID" value="NZ_BAAATR010000051.1"/>
</dbReference>
<feature type="domain" description="DUF6879" evidence="1">
    <location>
        <begin position="9"/>
        <end position="171"/>
    </location>
</feature>
<keyword evidence="3" id="KW-1185">Reference proteome</keyword>
<gene>
    <name evidence="2" type="ORF">GCM10010430_71410</name>
</gene>
<organism evidence="2 3">
    <name type="scientific">Kitasatospora cystarginea</name>
    <dbReference type="NCBI Taxonomy" id="58350"/>
    <lineage>
        <taxon>Bacteria</taxon>
        <taxon>Bacillati</taxon>
        <taxon>Actinomycetota</taxon>
        <taxon>Actinomycetes</taxon>
        <taxon>Kitasatosporales</taxon>
        <taxon>Streptomycetaceae</taxon>
        <taxon>Kitasatospora</taxon>
    </lineage>
</organism>